<evidence type="ECO:0000256" key="1">
    <source>
        <dbReference type="SAM" id="Coils"/>
    </source>
</evidence>
<evidence type="ECO:0000259" key="2">
    <source>
        <dbReference type="Pfam" id="PF10544"/>
    </source>
</evidence>
<sequence>MNYNIKIENNKYNIKDIFDALNYDNYEEYFGDNEERYYSLRSIKKLFSESDEERKLIKNLENNTLMDIFTFIDYNNYDLKLGSWFKDIWFPLFEHKDMLITNDILCFIHYGISGGGKPPSVNIKQIMKHLLDSIKNYNLQYTEIKYNDIIALEYEYIQNDIKSIKPNNLSRKTWILLSTRNFKKLILSLRTKVADEIRDYYITIEEILFNYSKYINEYNIKKEKNKIKQLEDSKNKELELKNQELIKANKKALMINKFMNNTVIKSDKLEWIYIASTDQYQQDKLYKIGSTERLHKRIKSYQIGRPDDYYYVWVKSCYNSKDLDYHIQNILKYFKYKSNKELYHGIHIKDLIDILEFIMDNYDKTMDYIYEFIMNKLQNSIIKDPIIVKLLDLKSISYTIGDHTEIINVEDENNNLIRQELFNFLETIDNKSIIKRSDLLNKLKINMNKIEIWNKLKYTLKWKNSKEILKYNNKEFYLKYY</sequence>
<organism evidence="4 5">
    <name type="scientific">Adoxophyes honmai entomopoxvirus 'L'</name>
    <dbReference type="NCBI Taxonomy" id="1293540"/>
    <lineage>
        <taxon>Viruses</taxon>
        <taxon>Varidnaviria</taxon>
        <taxon>Bamfordvirae</taxon>
        <taxon>Nucleocytoviricota</taxon>
        <taxon>Pokkesviricetes</taxon>
        <taxon>Chitovirales</taxon>
        <taxon>Poxviridae</taxon>
        <taxon>Entomopoxvirinae</taxon>
        <taxon>Betaentomopoxvirus</taxon>
        <taxon>Betaentomopoxvirus ahonmai</taxon>
    </lineage>
</organism>
<dbReference type="KEGG" id="vg:15614053"/>
<dbReference type="InterPro" id="IPR018306">
    <property type="entry name" value="Phage_T5_Orf172_DNA-bd"/>
</dbReference>
<dbReference type="InterPro" id="IPR018879">
    <property type="entry name" value="MSV199_dom"/>
</dbReference>
<dbReference type="GeneID" id="15614053"/>
<keyword evidence="1" id="KW-0175">Coiled coil</keyword>
<dbReference type="EMBL" id="HF679131">
    <property type="protein sequence ID" value="CCU55445.1"/>
    <property type="molecule type" value="Genomic_DNA"/>
</dbReference>
<feature type="domain" description="Bacteriophage T5 Orf172 DNA-binding" evidence="2">
    <location>
        <begin position="271"/>
        <end position="358"/>
    </location>
</feature>
<dbReference type="OrthoDB" id="5801at10239"/>
<dbReference type="RefSeq" id="YP_008003947.1">
    <property type="nucleotide sequence ID" value="NC_021247.1"/>
</dbReference>
<evidence type="ECO:0000313" key="4">
    <source>
        <dbReference type="EMBL" id="CCU55445.1"/>
    </source>
</evidence>
<evidence type="ECO:0000259" key="3">
    <source>
        <dbReference type="Pfam" id="PF10553"/>
    </source>
</evidence>
<dbReference type="Pfam" id="PF10553">
    <property type="entry name" value="MSV199"/>
    <property type="match status" value="1"/>
</dbReference>
<gene>
    <name evidence="4" type="ORF">AHEV_124</name>
</gene>
<dbReference type="Proteomes" id="UP000792575">
    <property type="component" value="Genome"/>
</dbReference>
<evidence type="ECO:0000313" key="5">
    <source>
        <dbReference type="Proteomes" id="UP000792575"/>
    </source>
</evidence>
<feature type="coiled-coil region" evidence="1">
    <location>
        <begin position="220"/>
        <end position="248"/>
    </location>
</feature>
<name>A0A916KP37_9POXV</name>
<protein>
    <submittedName>
        <fullName evidence="4">N1R/p28-like protein</fullName>
    </submittedName>
</protein>
<reference evidence="4" key="1">
    <citation type="journal article" date="2013" name="J. Virol.">
        <title>New Insights into the Evolution of Entomopoxvirinae from the Complete Genome Sequences of Four Entomopoxviruses Infecting Adoxophyes honmai, Choristoneura biennis, Choristoneura rosaceana, and Mythimna separata.</title>
        <authorList>
            <person name="Theze J."/>
            <person name="Takatsuka J."/>
            <person name="Li Z."/>
            <person name="Gallais J."/>
            <person name="Doucet D."/>
            <person name="Arif B."/>
            <person name="Nakai M."/>
            <person name="Herniou E.A."/>
        </authorList>
    </citation>
    <scope>NUCLEOTIDE SEQUENCE</scope>
    <source>
        <strain evidence="4">Tokyo</strain>
    </source>
</reference>
<dbReference type="Pfam" id="PF10544">
    <property type="entry name" value="T5orf172"/>
    <property type="match status" value="1"/>
</dbReference>
<accession>A0A916KP37</accession>
<keyword evidence="5" id="KW-1185">Reference proteome</keyword>
<feature type="domain" description="MSV199" evidence="3">
    <location>
        <begin position="66"/>
        <end position="208"/>
    </location>
</feature>
<proteinExistence type="predicted"/>